<dbReference type="InterPro" id="IPR043134">
    <property type="entry name" value="GTP-CH-I_N"/>
</dbReference>
<dbReference type="GO" id="GO:0008270">
    <property type="term" value="F:zinc ion binding"/>
    <property type="evidence" value="ECO:0007669"/>
    <property type="project" value="UniProtKB-UniRule"/>
</dbReference>
<dbReference type="NCBIfam" id="NF006826">
    <property type="entry name" value="PRK09347.1-3"/>
    <property type="match status" value="1"/>
</dbReference>
<dbReference type="NCBIfam" id="NF006825">
    <property type="entry name" value="PRK09347.1-2"/>
    <property type="match status" value="1"/>
</dbReference>
<comment type="pathway">
    <text evidence="2 4">Cofactor biosynthesis; 7,8-dihydroneopterin triphosphate biosynthesis; 7,8-dihydroneopterin triphosphate from GTP: step 1/1.</text>
</comment>
<evidence type="ECO:0000313" key="7">
    <source>
        <dbReference type="Proteomes" id="UP000605805"/>
    </source>
</evidence>
<dbReference type="FunFam" id="3.30.1130.10:FF:000001">
    <property type="entry name" value="GTP cyclohydrolase 1"/>
    <property type="match status" value="1"/>
</dbReference>
<sequence>MIEVEEKIKKIAELVKEILKELGEDVNREGIRETPYRVARMLLHELLYGYYVDPRQYLKSFAIDDDEDAIRVNGFVVVTNIPFRSLCEHHLLPIIGLAHIAYIPQNRVLGLSKFVRIVDAFARRLQIQERLTEQIAEFIYREVAPEGVMVVTEAIHTCTIMRGVKEPIKTVAITLRGKFAEDQVLRMQALNIVSLARRGTPLKEFEDLVK</sequence>
<protein>
    <recommendedName>
        <fullName evidence="4">GTP cyclohydrolase 1</fullName>
        <ecNumber evidence="4">3.5.4.16</ecNumber>
    </recommendedName>
    <alternativeName>
        <fullName evidence="4">GTP cyclohydrolase I</fullName>
        <shortName evidence="4">GTP-CH-I</shortName>
    </alternativeName>
</protein>
<comment type="catalytic activity">
    <reaction evidence="1 4">
        <text>GTP + H2O = 7,8-dihydroneopterin 3'-triphosphate + formate + H(+)</text>
        <dbReference type="Rhea" id="RHEA:17473"/>
        <dbReference type="ChEBI" id="CHEBI:15377"/>
        <dbReference type="ChEBI" id="CHEBI:15378"/>
        <dbReference type="ChEBI" id="CHEBI:15740"/>
        <dbReference type="ChEBI" id="CHEBI:37565"/>
        <dbReference type="ChEBI" id="CHEBI:58462"/>
        <dbReference type="EC" id="3.5.4.16"/>
    </reaction>
</comment>
<keyword evidence="4" id="KW-0342">GTP-binding</keyword>
<keyword evidence="4" id="KW-0547">Nucleotide-binding</keyword>
<keyword evidence="3 4" id="KW-0378">Hydrolase</keyword>
<keyword evidence="4" id="KW-0862">Zinc</keyword>
<evidence type="ECO:0000256" key="3">
    <source>
        <dbReference type="ARBA" id="ARBA00022801"/>
    </source>
</evidence>
<dbReference type="GO" id="GO:0006730">
    <property type="term" value="P:one-carbon metabolic process"/>
    <property type="evidence" value="ECO:0007669"/>
    <property type="project" value="UniProtKB-UniRule"/>
</dbReference>
<dbReference type="PANTHER" id="PTHR11109">
    <property type="entry name" value="GTP CYCLOHYDROLASE I"/>
    <property type="match status" value="1"/>
</dbReference>
<keyword evidence="4" id="KW-0554">One-carbon metabolism</keyword>
<keyword evidence="4" id="KW-0479">Metal-binding</keyword>
<dbReference type="Gene3D" id="1.10.286.10">
    <property type="match status" value="1"/>
</dbReference>
<proteinExistence type="inferred from homology"/>
<comment type="similarity">
    <text evidence="4">Belongs to the GTP cyclohydrolase I family.</text>
</comment>
<dbReference type="AlphaFoldDB" id="A0A833DTU1"/>
<comment type="subunit">
    <text evidence="4">Homopolymer.</text>
</comment>
<dbReference type="UniPathway" id="UPA00848">
    <property type="reaction ID" value="UER00151"/>
</dbReference>
<dbReference type="Proteomes" id="UP000605805">
    <property type="component" value="Unassembled WGS sequence"/>
</dbReference>
<dbReference type="SUPFAM" id="SSF55620">
    <property type="entry name" value="Tetrahydrobiopterin biosynthesis enzymes-like"/>
    <property type="match status" value="1"/>
</dbReference>
<dbReference type="GO" id="GO:0003934">
    <property type="term" value="F:GTP cyclohydrolase I activity"/>
    <property type="evidence" value="ECO:0007669"/>
    <property type="project" value="UniProtKB-UniRule"/>
</dbReference>
<dbReference type="Gene3D" id="3.30.1130.10">
    <property type="match status" value="1"/>
</dbReference>
<dbReference type="HAMAP" id="MF_00223">
    <property type="entry name" value="FolE"/>
    <property type="match status" value="1"/>
</dbReference>
<evidence type="ECO:0000259" key="5">
    <source>
        <dbReference type="Pfam" id="PF01227"/>
    </source>
</evidence>
<dbReference type="InterPro" id="IPR043133">
    <property type="entry name" value="GTP-CH-I_C/QueF"/>
</dbReference>
<dbReference type="GO" id="GO:0005737">
    <property type="term" value="C:cytoplasm"/>
    <property type="evidence" value="ECO:0007669"/>
    <property type="project" value="TreeGrafter"/>
</dbReference>
<accession>A0A833DTU1</accession>
<reference evidence="6" key="1">
    <citation type="journal article" date="2020" name="ISME J.">
        <title>Gammaproteobacteria mediating utilization of methyl-, sulfur- and petroleum organic compounds in deep ocean hydrothermal plumes.</title>
        <authorList>
            <person name="Zhou Z."/>
            <person name="Liu Y."/>
            <person name="Pan J."/>
            <person name="Cron B.R."/>
            <person name="Toner B.M."/>
            <person name="Anantharaman K."/>
            <person name="Breier J.A."/>
            <person name="Dick G.J."/>
            <person name="Li M."/>
        </authorList>
    </citation>
    <scope>NUCLEOTIDE SEQUENCE</scope>
    <source>
        <strain evidence="6">SZUA-1435</strain>
    </source>
</reference>
<dbReference type="Pfam" id="PF01227">
    <property type="entry name" value="GTP_cyclohydroI"/>
    <property type="match status" value="1"/>
</dbReference>
<feature type="binding site" evidence="4">
    <location>
        <position position="90"/>
    </location>
    <ligand>
        <name>Zn(2+)</name>
        <dbReference type="ChEBI" id="CHEBI:29105"/>
    </ligand>
</feature>
<gene>
    <name evidence="4 6" type="primary">folE</name>
    <name evidence="6" type="ORF">EYH02_00170</name>
</gene>
<evidence type="ECO:0000256" key="4">
    <source>
        <dbReference type="HAMAP-Rule" id="MF_00223"/>
    </source>
</evidence>
<dbReference type="InterPro" id="IPR020602">
    <property type="entry name" value="GTP_CycHdrlase_I_dom"/>
</dbReference>
<feature type="domain" description="GTP cyclohydrolase I" evidence="5">
    <location>
        <begin position="12"/>
        <end position="193"/>
    </location>
</feature>
<dbReference type="InterPro" id="IPR001474">
    <property type="entry name" value="GTP_CycHdrlase_I"/>
</dbReference>
<name>A0A833DTU1_9CREN</name>
<organism evidence="6 7">
    <name type="scientific">Ignisphaera aggregans</name>
    <dbReference type="NCBI Taxonomy" id="334771"/>
    <lineage>
        <taxon>Archaea</taxon>
        <taxon>Thermoproteota</taxon>
        <taxon>Thermoprotei</taxon>
        <taxon>Desulfurococcales</taxon>
        <taxon>Desulfurococcaceae</taxon>
        <taxon>Ignisphaera</taxon>
    </lineage>
</organism>
<dbReference type="GO" id="GO:0006729">
    <property type="term" value="P:tetrahydrobiopterin biosynthetic process"/>
    <property type="evidence" value="ECO:0007669"/>
    <property type="project" value="TreeGrafter"/>
</dbReference>
<dbReference type="GO" id="GO:0046654">
    <property type="term" value="P:tetrahydrofolate biosynthetic process"/>
    <property type="evidence" value="ECO:0007669"/>
    <property type="project" value="UniProtKB-UniRule"/>
</dbReference>
<dbReference type="EMBL" id="DQTV01000005">
    <property type="protein sequence ID" value="HIP56479.1"/>
    <property type="molecule type" value="Genomic_DNA"/>
</dbReference>
<evidence type="ECO:0000256" key="1">
    <source>
        <dbReference type="ARBA" id="ARBA00001052"/>
    </source>
</evidence>
<evidence type="ECO:0000313" key="6">
    <source>
        <dbReference type="EMBL" id="HIP56479.1"/>
    </source>
</evidence>
<dbReference type="PROSITE" id="PS00860">
    <property type="entry name" value="GTP_CYCLOHYDROL_1_2"/>
    <property type="match status" value="1"/>
</dbReference>
<feature type="binding site" evidence="4">
    <location>
        <position position="87"/>
    </location>
    <ligand>
        <name>Zn(2+)</name>
        <dbReference type="ChEBI" id="CHEBI:29105"/>
    </ligand>
</feature>
<comment type="caution">
    <text evidence="6">The sequence shown here is derived from an EMBL/GenBank/DDBJ whole genome shotgun (WGS) entry which is preliminary data.</text>
</comment>
<dbReference type="PANTHER" id="PTHR11109:SF7">
    <property type="entry name" value="GTP CYCLOHYDROLASE 1"/>
    <property type="match status" value="1"/>
</dbReference>
<evidence type="ECO:0000256" key="2">
    <source>
        <dbReference type="ARBA" id="ARBA00005080"/>
    </source>
</evidence>
<feature type="binding site" evidence="4">
    <location>
        <position position="158"/>
    </location>
    <ligand>
        <name>Zn(2+)</name>
        <dbReference type="ChEBI" id="CHEBI:29105"/>
    </ligand>
</feature>
<dbReference type="GO" id="GO:0005525">
    <property type="term" value="F:GTP binding"/>
    <property type="evidence" value="ECO:0007669"/>
    <property type="project" value="UniProtKB-KW"/>
</dbReference>
<dbReference type="EC" id="3.5.4.16" evidence="4"/>
<dbReference type="InterPro" id="IPR018234">
    <property type="entry name" value="GTP_CycHdrlase_I_CS"/>
</dbReference>
<dbReference type="NCBIfam" id="TIGR00063">
    <property type="entry name" value="folE"/>
    <property type="match status" value="1"/>
</dbReference>